<dbReference type="AlphaFoldDB" id="A0AAV7VMY3"/>
<protein>
    <submittedName>
        <fullName evidence="1">Uncharacterized protein</fullName>
    </submittedName>
</protein>
<accession>A0AAV7VMY3</accession>
<evidence type="ECO:0000313" key="2">
    <source>
        <dbReference type="Proteomes" id="UP001066276"/>
    </source>
</evidence>
<evidence type="ECO:0000313" key="1">
    <source>
        <dbReference type="EMBL" id="KAJ1202176.1"/>
    </source>
</evidence>
<comment type="caution">
    <text evidence="1">The sequence shown here is derived from an EMBL/GenBank/DDBJ whole genome shotgun (WGS) entry which is preliminary data.</text>
</comment>
<gene>
    <name evidence="1" type="ORF">NDU88_005977</name>
</gene>
<proteinExistence type="predicted"/>
<sequence length="80" mass="8814">MKPPPPPYPKVTTLLLRGGGGPCCGWAAVLQPRWLPCLAIPQNPLLNPKSLVRQLPAVRERAVAAQYERGQERPVQRPVL</sequence>
<organism evidence="1 2">
    <name type="scientific">Pleurodeles waltl</name>
    <name type="common">Iberian ribbed newt</name>
    <dbReference type="NCBI Taxonomy" id="8319"/>
    <lineage>
        <taxon>Eukaryota</taxon>
        <taxon>Metazoa</taxon>
        <taxon>Chordata</taxon>
        <taxon>Craniata</taxon>
        <taxon>Vertebrata</taxon>
        <taxon>Euteleostomi</taxon>
        <taxon>Amphibia</taxon>
        <taxon>Batrachia</taxon>
        <taxon>Caudata</taxon>
        <taxon>Salamandroidea</taxon>
        <taxon>Salamandridae</taxon>
        <taxon>Pleurodelinae</taxon>
        <taxon>Pleurodeles</taxon>
    </lineage>
</organism>
<name>A0AAV7VMY3_PLEWA</name>
<reference evidence="1" key="1">
    <citation type="journal article" date="2022" name="bioRxiv">
        <title>Sequencing and chromosome-scale assembly of the giantPleurodeles waltlgenome.</title>
        <authorList>
            <person name="Brown T."/>
            <person name="Elewa A."/>
            <person name="Iarovenko S."/>
            <person name="Subramanian E."/>
            <person name="Araus A.J."/>
            <person name="Petzold A."/>
            <person name="Susuki M."/>
            <person name="Suzuki K.-i.T."/>
            <person name="Hayashi T."/>
            <person name="Toyoda A."/>
            <person name="Oliveira C."/>
            <person name="Osipova E."/>
            <person name="Leigh N.D."/>
            <person name="Simon A."/>
            <person name="Yun M.H."/>
        </authorList>
    </citation>
    <scope>NUCLEOTIDE SEQUENCE</scope>
    <source>
        <strain evidence="1">20211129_DDA</strain>
        <tissue evidence="1">Liver</tissue>
    </source>
</reference>
<dbReference type="Proteomes" id="UP001066276">
    <property type="component" value="Chromosome 2_1"/>
</dbReference>
<dbReference type="EMBL" id="JANPWB010000003">
    <property type="protein sequence ID" value="KAJ1202176.1"/>
    <property type="molecule type" value="Genomic_DNA"/>
</dbReference>
<keyword evidence="2" id="KW-1185">Reference proteome</keyword>